<feature type="region of interest" description="Disordered" evidence="1">
    <location>
        <begin position="141"/>
        <end position="165"/>
    </location>
</feature>
<evidence type="ECO:0000313" key="2">
    <source>
        <dbReference type="EMBL" id="CAK0841385.1"/>
    </source>
</evidence>
<reference evidence="2" key="1">
    <citation type="submission" date="2023-10" db="EMBL/GenBank/DDBJ databases">
        <authorList>
            <person name="Chen Y."/>
            <person name="Shah S."/>
            <person name="Dougan E. K."/>
            <person name="Thang M."/>
            <person name="Chan C."/>
        </authorList>
    </citation>
    <scope>NUCLEOTIDE SEQUENCE [LARGE SCALE GENOMIC DNA]</scope>
</reference>
<gene>
    <name evidence="2" type="ORF">PCOR1329_LOCUS36603</name>
</gene>
<dbReference type="Proteomes" id="UP001189429">
    <property type="component" value="Unassembled WGS sequence"/>
</dbReference>
<feature type="compositionally biased region" description="Basic and acidic residues" evidence="1">
    <location>
        <begin position="141"/>
        <end position="155"/>
    </location>
</feature>
<evidence type="ECO:0000256" key="1">
    <source>
        <dbReference type="SAM" id="MobiDB-lite"/>
    </source>
</evidence>
<evidence type="ECO:0000313" key="3">
    <source>
        <dbReference type="Proteomes" id="UP001189429"/>
    </source>
</evidence>
<name>A0ABN9T8D9_9DINO</name>
<protein>
    <submittedName>
        <fullName evidence="2">Uncharacterized protein</fullName>
    </submittedName>
</protein>
<feature type="compositionally biased region" description="Low complexity" evidence="1">
    <location>
        <begin position="1"/>
        <end position="16"/>
    </location>
</feature>
<feature type="compositionally biased region" description="Polar residues" evidence="1">
    <location>
        <begin position="244"/>
        <end position="254"/>
    </location>
</feature>
<feature type="compositionally biased region" description="Low complexity" evidence="1">
    <location>
        <begin position="283"/>
        <end position="307"/>
    </location>
</feature>
<organism evidence="2 3">
    <name type="scientific">Prorocentrum cordatum</name>
    <dbReference type="NCBI Taxonomy" id="2364126"/>
    <lineage>
        <taxon>Eukaryota</taxon>
        <taxon>Sar</taxon>
        <taxon>Alveolata</taxon>
        <taxon>Dinophyceae</taxon>
        <taxon>Prorocentrales</taxon>
        <taxon>Prorocentraceae</taxon>
        <taxon>Prorocentrum</taxon>
    </lineage>
</organism>
<feature type="compositionally biased region" description="Low complexity" evidence="1">
    <location>
        <begin position="23"/>
        <end position="41"/>
    </location>
</feature>
<comment type="caution">
    <text evidence="2">The sequence shown here is derived from an EMBL/GenBank/DDBJ whole genome shotgun (WGS) entry which is preliminary data.</text>
</comment>
<proteinExistence type="predicted"/>
<feature type="region of interest" description="Disordered" evidence="1">
    <location>
        <begin position="244"/>
        <end position="341"/>
    </location>
</feature>
<feature type="non-terminal residue" evidence="2">
    <location>
        <position position="1"/>
    </location>
</feature>
<feature type="region of interest" description="Disordered" evidence="1">
    <location>
        <begin position="1"/>
        <end position="97"/>
    </location>
</feature>
<feature type="compositionally biased region" description="Basic residues" evidence="1">
    <location>
        <begin position="328"/>
        <end position="341"/>
    </location>
</feature>
<sequence length="341" mass="36751">RAHGPRCAAAGAGAAARGKRARAAAAGPSAFAEAPGAAHGAGPPGGGAEGRLCEGLRSSRVQEKPQRPGQVRGREVRDPDADAPAARPVLQGRRRLLRRQEPREGLEFLLGAARGVRGQVPAPLRRAPGVRWLLLRGPRLDVRPPPRKEGQEPARRGGRPSRARRASAFTVDLHGEDARFSKLALLRILPFRPLLGRCRAFARAPLAESRDGLPGPLHPSRALCLCRYFLFLCSDTGWLQTESSSTARQPTSVPTRPACAAAPPWRTPSTTRQRPRPRPRAPPRAGRSSAGRSSAATARPAWPATRGCPRRGCPRRGATLSRCAPRTRCARGSRGRRPRRR</sequence>
<feature type="compositionally biased region" description="Basic and acidic residues" evidence="1">
    <location>
        <begin position="60"/>
        <end position="80"/>
    </location>
</feature>
<feature type="non-terminal residue" evidence="2">
    <location>
        <position position="341"/>
    </location>
</feature>
<feature type="compositionally biased region" description="Low complexity" evidence="1">
    <location>
        <begin position="82"/>
        <end position="91"/>
    </location>
</feature>
<feature type="compositionally biased region" description="Basic residues" evidence="1">
    <location>
        <begin position="156"/>
        <end position="165"/>
    </location>
</feature>
<keyword evidence="3" id="KW-1185">Reference proteome</keyword>
<accession>A0ABN9T8D9</accession>
<dbReference type="EMBL" id="CAUYUJ010014451">
    <property type="protein sequence ID" value="CAK0841385.1"/>
    <property type="molecule type" value="Genomic_DNA"/>
</dbReference>